<evidence type="ECO:0000313" key="2">
    <source>
        <dbReference type="Proteomes" id="UP000474296"/>
    </source>
</evidence>
<proteinExistence type="predicted"/>
<keyword evidence="2" id="KW-1185">Reference proteome</keyword>
<gene>
    <name evidence="1" type="ORF">GWK10_11825</name>
</gene>
<accession>A0A6M0CPE1</accession>
<name>A0A6M0CPE1_9FLAO</name>
<protein>
    <submittedName>
        <fullName evidence="1">Uncharacterized protein</fullName>
    </submittedName>
</protein>
<reference evidence="1 2" key="1">
    <citation type="submission" date="2020-01" db="EMBL/GenBank/DDBJ databases">
        <title>Spongiivirga citrea KCTC 32990T.</title>
        <authorList>
            <person name="Wang G."/>
        </authorList>
    </citation>
    <scope>NUCLEOTIDE SEQUENCE [LARGE SCALE GENOMIC DNA]</scope>
    <source>
        <strain evidence="1 2">KCTC 32990</strain>
    </source>
</reference>
<sequence length="192" mass="22185">MSLFTLAKAQDTTKVKIIEEKTKKRIMLSAENVTDKSHDVFFMVNATGFRRSASRPMIKTIPAKTKIHLITLIPLANVESKYDYRLIVQDKTTNIGIRKDHNPIKLKLPEELLVFTRKNHIPSQELIAQLKVEKITYEEVDFDETSVHRELLNNHFIAKNINKDSVKLPIVSFKKDIHLEVKTIDAVRKLLN</sequence>
<dbReference type="EMBL" id="JAABOQ010000004">
    <property type="protein sequence ID" value="NER17904.1"/>
    <property type="molecule type" value="Genomic_DNA"/>
</dbReference>
<dbReference type="Proteomes" id="UP000474296">
    <property type="component" value="Unassembled WGS sequence"/>
</dbReference>
<dbReference type="AlphaFoldDB" id="A0A6M0CPE1"/>
<comment type="caution">
    <text evidence="1">The sequence shown here is derived from an EMBL/GenBank/DDBJ whole genome shotgun (WGS) entry which is preliminary data.</text>
</comment>
<organism evidence="1 2">
    <name type="scientific">Spongiivirga citrea</name>
    <dbReference type="NCBI Taxonomy" id="1481457"/>
    <lineage>
        <taxon>Bacteria</taxon>
        <taxon>Pseudomonadati</taxon>
        <taxon>Bacteroidota</taxon>
        <taxon>Flavobacteriia</taxon>
        <taxon>Flavobacteriales</taxon>
        <taxon>Flavobacteriaceae</taxon>
        <taxon>Spongiivirga</taxon>
    </lineage>
</organism>
<evidence type="ECO:0000313" key="1">
    <source>
        <dbReference type="EMBL" id="NER17904.1"/>
    </source>
</evidence>